<gene>
    <name evidence="2" type="ORF">BN851_0083970</name>
</gene>
<proteinExistence type="predicted"/>
<feature type="region of interest" description="Disordered" evidence="1">
    <location>
        <begin position="1"/>
        <end position="111"/>
    </location>
</feature>
<feature type="compositionally biased region" description="Polar residues" evidence="1">
    <location>
        <begin position="90"/>
        <end position="106"/>
    </location>
</feature>
<evidence type="ECO:0000313" key="2">
    <source>
        <dbReference type="EMBL" id="CEG03656.1"/>
    </source>
</evidence>
<dbReference type="AlphaFoldDB" id="A0A090N4Z8"/>
<accession>A0A090N4Z8</accession>
<evidence type="ECO:0000256" key="1">
    <source>
        <dbReference type="SAM" id="MobiDB-lite"/>
    </source>
</evidence>
<name>A0A090N4Z8_9HYPO</name>
<sequence length="146" mass="15568">MSMSPSVDLSGNNSIPRHPGDFQYLQQTGSLPMHMRVGSPNSTSSGGYNMMRPTSHPTSYGPPPTLEPNLDNSQGTPSSNGGSPHMANVGWQSPSQMASPSQNNASYVYPDPADAYPTNPAMNQMYYGAATHMRRPQSAEPGLCAH</sequence>
<organism evidence="2">
    <name type="scientific">Fusarium acuminatum CS5907</name>
    <dbReference type="NCBI Taxonomy" id="1318461"/>
    <lineage>
        <taxon>Eukaryota</taxon>
        <taxon>Fungi</taxon>
        <taxon>Dikarya</taxon>
        <taxon>Ascomycota</taxon>
        <taxon>Pezizomycotina</taxon>
        <taxon>Sordariomycetes</taxon>
        <taxon>Hypocreomycetidae</taxon>
        <taxon>Hypocreales</taxon>
        <taxon>Nectriaceae</taxon>
        <taxon>Fusarium</taxon>
        <taxon>Fusarium tricinctum species complex</taxon>
    </lineage>
</organism>
<feature type="compositionally biased region" description="Polar residues" evidence="1">
    <location>
        <begin position="70"/>
        <end position="82"/>
    </location>
</feature>
<protein>
    <submittedName>
        <fullName evidence="2">WGS project CBMG000000000 data, contig CS5907-c001664</fullName>
    </submittedName>
</protein>
<comment type="caution">
    <text evidence="2">The sequence shown here is derived from an EMBL/GenBank/DDBJ whole genome shotgun (WGS) entry which is preliminary data.</text>
</comment>
<reference evidence="2" key="1">
    <citation type="submission" date="2013-05" db="EMBL/GenBank/DDBJ databases">
        <title>Draft genome sequences of six wheat associated Fusarium spp. isolates.</title>
        <authorList>
            <person name="Moolhuijzen P.M."/>
            <person name="Manners J.M."/>
            <person name="Wilcox S."/>
            <person name="Bellgard M.I."/>
            <person name="Gardiner D.M."/>
        </authorList>
    </citation>
    <scope>NUCLEOTIDE SEQUENCE</scope>
    <source>
        <strain evidence="2">CS5907</strain>
    </source>
</reference>
<feature type="compositionally biased region" description="Polar residues" evidence="1">
    <location>
        <begin position="1"/>
        <end position="15"/>
    </location>
</feature>
<dbReference type="EMBL" id="CBMG010001660">
    <property type="protein sequence ID" value="CEG03656.1"/>
    <property type="molecule type" value="Genomic_DNA"/>
</dbReference>